<gene>
    <name evidence="4" type="ORF">ACD_3C00083G0009</name>
</gene>
<protein>
    <submittedName>
        <fullName evidence="4">Glycosyltransferase WbaZ</fullName>
    </submittedName>
</protein>
<evidence type="ECO:0000256" key="1">
    <source>
        <dbReference type="ARBA" id="ARBA00022679"/>
    </source>
</evidence>
<comment type="caution">
    <text evidence="4">The sequence shown here is derived from an EMBL/GenBank/DDBJ whole genome shotgun (WGS) entry which is preliminary data.</text>
</comment>
<accession>K2GXU4</accession>
<reference evidence="4" key="1">
    <citation type="journal article" date="2012" name="Science">
        <title>Fermentation, hydrogen, and sulfur metabolism in multiple uncultivated bacterial phyla.</title>
        <authorList>
            <person name="Wrighton K.C."/>
            <person name="Thomas B.C."/>
            <person name="Sharon I."/>
            <person name="Miller C.S."/>
            <person name="Castelle C.J."/>
            <person name="VerBerkmoes N.C."/>
            <person name="Wilkins M.J."/>
            <person name="Hettich R.L."/>
            <person name="Lipton M.S."/>
            <person name="Williams K.H."/>
            <person name="Long P.E."/>
            <person name="Banfield J.F."/>
        </authorList>
    </citation>
    <scope>NUCLEOTIDE SEQUENCE [LARGE SCALE GENOMIC DNA]</scope>
</reference>
<proteinExistence type="predicted"/>
<dbReference type="InterPro" id="IPR001296">
    <property type="entry name" value="Glyco_trans_1"/>
</dbReference>
<dbReference type="Pfam" id="PF00534">
    <property type="entry name" value="Glycos_transf_1"/>
    <property type="match status" value="1"/>
</dbReference>
<evidence type="ECO:0000259" key="2">
    <source>
        <dbReference type="Pfam" id="PF00534"/>
    </source>
</evidence>
<evidence type="ECO:0000259" key="3">
    <source>
        <dbReference type="Pfam" id="PF13439"/>
    </source>
</evidence>
<keyword evidence="1 4" id="KW-0808">Transferase</keyword>
<dbReference type="AlphaFoldDB" id="K2GXU4"/>
<dbReference type="EMBL" id="AMFJ01000357">
    <property type="protein sequence ID" value="EKE28270.1"/>
    <property type="molecule type" value="Genomic_DNA"/>
</dbReference>
<feature type="domain" description="Glycosyl transferase family 1" evidence="2">
    <location>
        <begin position="208"/>
        <end position="327"/>
    </location>
</feature>
<sequence>MKNIVYLHPHFILPWWAGNFALQTAKYLSREQNYRIYIISWPLKEELISDYRVEDINFIEVKMPLTSTFLFWLFYPVWLSRVFKEINLLRKNLDWDFILFPQVFPVNWFWFIFKLIHKNTRLVFMCHEPSAFIHSKKWIDSINSIPKRFIAKILNPALKIIDVYLTKASDYILVNSNFSKEWVLNVYGRADWIIYPGFDWSRFHIDKNIPKEKYIWVLSRLTKFKNVWFVIDLFAEFVKEFPGYTLKIWWEWEEKELLKNKVKELWLEIKVVFLNISDEELPGFYQRAKLIIFASENEPFWIVPVEAMACWTYVVWNNSWWLKETIPDELRYDNAAEALKILRKIANSDTDYNSANVDKFEWNNSVKLLKEFFNN</sequence>
<dbReference type="PANTHER" id="PTHR46401:SF2">
    <property type="entry name" value="GLYCOSYLTRANSFERASE WBBK-RELATED"/>
    <property type="match status" value="1"/>
</dbReference>
<name>K2GXU4_9BACT</name>
<dbReference type="Gene3D" id="3.40.50.2000">
    <property type="entry name" value="Glycogen Phosphorylase B"/>
    <property type="match status" value="2"/>
</dbReference>
<organism evidence="4">
    <name type="scientific">uncultured bacterium</name>
    <name type="common">gcode 4</name>
    <dbReference type="NCBI Taxonomy" id="1234023"/>
    <lineage>
        <taxon>Bacteria</taxon>
        <taxon>environmental samples</taxon>
    </lineage>
</organism>
<dbReference type="SUPFAM" id="SSF53756">
    <property type="entry name" value="UDP-Glycosyltransferase/glycogen phosphorylase"/>
    <property type="match status" value="1"/>
</dbReference>
<dbReference type="InterPro" id="IPR028098">
    <property type="entry name" value="Glyco_trans_4-like_N"/>
</dbReference>
<dbReference type="Pfam" id="PF13439">
    <property type="entry name" value="Glyco_transf_4"/>
    <property type="match status" value="1"/>
</dbReference>
<dbReference type="GO" id="GO:0016757">
    <property type="term" value="F:glycosyltransferase activity"/>
    <property type="evidence" value="ECO:0007669"/>
    <property type="project" value="InterPro"/>
</dbReference>
<dbReference type="PANTHER" id="PTHR46401">
    <property type="entry name" value="GLYCOSYLTRANSFERASE WBBK-RELATED"/>
    <property type="match status" value="1"/>
</dbReference>
<feature type="domain" description="Glycosyltransferase subfamily 4-like N-terminal" evidence="3">
    <location>
        <begin position="18"/>
        <end position="199"/>
    </location>
</feature>
<evidence type="ECO:0000313" key="4">
    <source>
        <dbReference type="EMBL" id="EKE28270.1"/>
    </source>
</evidence>